<dbReference type="GO" id="GO:0006281">
    <property type="term" value="P:DNA repair"/>
    <property type="evidence" value="ECO:0007669"/>
    <property type="project" value="UniProtKB-KW"/>
</dbReference>
<keyword evidence="9" id="KW-0812">Transmembrane</keyword>
<keyword evidence="4" id="KW-0479">Metal-binding</keyword>
<evidence type="ECO:0000256" key="6">
    <source>
        <dbReference type="ARBA" id="ARBA00022801"/>
    </source>
</evidence>
<dbReference type="GO" id="GO:0046872">
    <property type="term" value="F:metal ion binding"/>
    <property type="evidence" value="ECO:0007669"/>
    <property type="project" value="UniProtKB-KW"/>
</dbReference>
<evidence type="ECO:0000259" key="10">
    <source>
        <dbReference type="Pfam" id="PF03372"/>
    </source>
</evidence>
<evidence type="ECO:0000256" key="5">
    <source>
        <dbReference type="ARBA" id="ARBA00022763"/>
    </source>
</evidence>
<comment type="cofactor">
    <cofactor evidence="2">
        <name>Mg(2+)</name>
        <dbReference type="ChEBI" id="CHEBI:18420"/>
    </cofactor>
</comment>
<comment type="cofactor">
    <cofactor evidence="1">
        <name>Mn(2+)</name>
        <dbReference type="ChEBI" id="CHEBI:29035"/>
    </cofactor>
</comment>
<keyword evidence="6" id="KW-0378">Hydrolase</keyword>
<dbReference type="InterPro" id="IPR005135">
    <property type="entry name" value="Endo/exonuclease/phosphatase"/>
</dbReference>
<keyword evidence="9" id="KW-1133">Transmembrane helix</keyword>
<keyword evidence="3" id="KW-0540">Nuclease</keyword>
<protein>
    <submittedName>
        <fullName evidence="11">Endonuclease/exonuclease/phosphatase family protein</fullName>
    </submittedName>
</protein>
<dbReference type="GO" id="GO:0016787">
    <property type="term" value="F:hydrolase activity"/>
    <property type="evidence" value="ECO:0007669"/>
    <property type="project" value="UniProtKB-KW"/>
</dbReference>
<sequence>MNIIGHTLQGLALLANLLAGAGFLFCSYSQYLSPVAHPVLSCAGLFFPFFLFLNALFLLFWLFVQWKFSLVPFLFLLAGWGSIRSYAPWGHKEEAEGKETLKFLTYNVMGMPVEKGDSVNPIVEYIRKSDADVVCLQEYPVHDEKIRKALSFYPYVETFAVAGWNGMACLSRYPILSVERIGYKSVSNGSFLLRLKLDKDTMAVVCNHLESNKLDAHDKQVYEEILKSPGEKNVKSGGKYLLGRLAEAAALRAPQADSVAQAIAGNKCRYMLVCGDFNDSPLSYAHRIIGRGLHDAYIEAGRGPGFSYNRNFLYFRIDHLMVGEGFRVLEADVDNSISASDHYPLWCVVEKL</sequence>
<organism evidence="11 12">
    <name type="scientific">Candidatus Paraprevotella stercoravium</name>
    <dbReference type="NCBI Taxonomy" id="2838725"/>
    <lineage>
        <taxon>Bacteria</taxon>
        <taxon>Pseudomonadati</taxon>
        <taxon>Bacteroidota</taxon>
        <taxon>Bacteroidia</taxon>
        <taxon>Bacteroidales</taxon>
        <taxon>Prevotellaceae</taxon>
        <taxon>Paraprevotella</taxon>
    </lineage>
</organism>
<dbReference type="EMBL" id="JAHLFU010000055">
    <property type="protein sequence ID" value="MBU3852792.1"/>
    <property type="molecule type" value="Genomic_DNA"/>
</dbReference>
<keyword evidence="5" id="KW-0227">DNA damage</keyword>
<dbReference type="Pfam" id="PF03372">
    <property type="entry name" value="Exo_endo_phos"/>
    <property type="match status" value="1"/>
</dbReference>
<dbReference type="CDD" id="cd09084">
    <property type="entry name" value="EEP-2"/>
    <property type="match status" value="1"/>
</dbReference>
<reference evidence="11" key="1">
    <citation type="journal article" date="2021" name="PeerJ">
        <title>Extensive microbial diversity within the chicken gut microbiome revealed by metagenomics and culture.</title>
        <authorList>
            <person name="Gilroy R."/>
            <person name="Ravi A."/>
            <person name="Getino M."/>
            <person name="Pursley I."/>
            <person name="Horton D.L."/>
            <person name="Alikhan N.F."/>
            <person name="Baker D."/>
            <person name="Gharbi K."/>
            <person name="Hall N."/>
            <person name="Watson M."/>
            <person name="Adriaenssens E.M."/>
            <person name="Foster-Nyarko E."/>
            <person name="Jarju S."/>
            <person name="Secka A."/>
            <person name="Antonio M."/>
            <person name="Oren A."/>
            <person name="Chaudhuri R.R."/>
            <person name="La Ragione R."/>
            <person name="Hildebrand F."/>
            <person name="Pallen M.J."/>
        </authorList>
    </citation>
    <scope>NUCLEOTIDE SEQUENCE</scope>
    <source>
        <strain evidence="11">G3-2149</strain>
    </source>
</reference>
<keyword evidence="11" id="KW-0255">Endonuclease</keyword>
<dbReference type="InterPro" id="IPR036691">
    <property type="entry name" value="Endo/exonu/phosph_ase_sf"/>
</dbReference>
<proteinExistence type="predicted"/>
<comment type="caution">
    <text evidence="11">The sequence shown here is derived from an EMBL/GenBank/DDBJ whole genome shotgun (WGS) entry which is preliminary data.</text>
</comment>
<evidence type="ECO:0000256" key="4">
    <source>
        <dbReference type="ARBA" id="ARBA00022723"/>
    </source>
</evidence>
<evidence type="ECO:0000256" key="9">
    <source>
        <dbReference type="SAM" id="Phobius"/>
    </source>
</evidence>
<dbReference type="SUPFAM" id="SSF56219">
    <property type="entry name" value="DNase I-like"/>
    <property type="match status" value="1"/>
</dbReference>
<dbReference type="AlphaFoldDB" id="A0A9E2L4K9"/>
<feature type="transmembrane region" description="Helical" evidence="9">
    <location>
        <begin position="12"/>
        <end position="31"/>
    </location>
</feature>
<evidence type="ECO:0000313" key="11">
    <source>
        <dbReference type="EMBL" id="MBU3852792.1"/>
    </source>
</evidence>
<accession>A0A9E2L4K9</accession>
<keyword evidence="9" id="KW-0472">Membrane</keyword>
<dbReference type="PANTHER" id="PTHR15822:SF4">
    <property type="entry name" value="TYROSYL-DNA PHOSPHODIESTERASE 2"/>
    <property type="match status" value="1"/>
</dbReference>
<dbReference type="GO" id="GO:0004519">
    <property type="term" value="F:endonuclease activity"/>
    <property type="evidence" value="ECO:0007669"/>
    <property type="project" value="UniProtKB-KW"/>
</dbReference>
<name>A0A9E2L4K9_9BACT</name>
<keyword evidence="8" id="KW-0234">DNA repair</keyword>
<evidence type="ECO:0000256" key="1">
    <source>
        <dbReference type="ARBA" id="ARBA00001936"/>
    </source>
</evidence>
<dbReference type="Gene3D" id="3.60.10.10">
    <property type="entry name" value="Endonuclease/exonuclease/phosphatase"/>
    <property type="match status" value="1"/>
</dbReference>
<dbReference type="PANTHER" id="PTHR15822">
    <property type="entry name" value="TRAF AND TNF RECEPTOR-ASSOCIATED PROTEIN"/>
    <property type="match status" value="1"/>
</dbReference>
<keyword evidence="7" id="KW-0460">Magnesium</keyword>
<gene>
    <name evidence="11" type="ORF">H9789_03000</name>
</gene>
<feature type="domain" description="Endonuclease/exonuclease/phosphatase" evidence="10">
    <location>
        <begin position="104"/>
        <end position="342"/>
    </location>
</feature>
<evidence type="ECO:0000256" key="7">
    <source>
        <dbReference type="ARBA" id="ARBA00022842"/>
    </source>
</evidence>
<reference evidence="11" key="2">
    <citation type="submission" date="2021-04" db="EMBL/GenBank/DDBJ databases">
        <authorList>
            <person name="Gilroy R."/>
        </authorList>
    </citation>
    <scope>NUCLEOTIDE SEQUENCE</scope>
    <source>
        <strain evidence="11">G3-2149</strain>
    </source>
</reference>
<feature type="transmembrane region" description="Helical" evidence="9">
    <location>
        <begin position="43"/>
        <end position="63"/>
    </location>
</feature>
<evidence type="ECO:0000256" key="3">
    <source>
        <dbReference type="ARBA" id="ARBA00022722"/>
    </source>
</evidence>
<dbReference type="InterPro" id="IPR051547">
    <property type="entry name" value="TDP2-like"/>
</dbReference>
<evidence type="ECO:0000313" key="12">
    <source>
        <dbReference type="Proteomes" id="UP000823865"/>
    </source>
</evidence>
<evidence type="ECO:0000256" key="8">
    <source>
        <dbReference type="ARBA" id="ARBA00023204"/>
    </source>
</evidence>
<dbReference type="Proteomes" id="UP000823865">
    <property type="component" value="Unassembled WGS sequence"/>
</dbReference>
<evidence type="ECO:0000256" key="2">
    <source>
        <dbReference type="ARBA" id="ARBA00001946"/>
    </source>
</evidence>